<reference evidence="2 3" key="1">
    <citation type="submission" date="2021-01" db="EMBL/GenBank/DDBJ databases">
        <title>Genomic Encyclopedia of Type Strains, Phase IV (KMG-IV): sequencing the most valuable type-strain genomes for metagenomic binning, comparative biology and taxonomic classification.</title>
        <authorList>
            <person name="Goeker M."/>
        </authorList>
    </citation>
    <scope>NUCLEOTIDE SEQUENCE [LARGE SCALE GENOMIC DNA]</scope>
    <source>
        <strain evidence="2 3">DSM 25540</strain>
    </source>
</reference>
<name>A0ABS2PGT2_9BACL</name>
<feature type="compositionally biased region" description="Basic and acidic residues" evidence="1">
    <location>
        <begin position="23"/>
        <end position="45"/>
    </location>
</feature>
<feature type="region of interest" description="Disordered" evidence="1">
    <location>
        <begin position="19"/>
        <end position="45"/>
    </location>
</feature>
<organism evidence="2 3">
    <name type="scientific">Geomicrobium sediminis</name>
    <dbReference type="NCBI Taxonomy" id="1347788"/>
    <lineage>
        <taxon>Bacteria</taxon>
        <taxon>Bacillati</taxon>
        <taxon>Bacillota</taxon>
        <taxon>Bacilli</taxon>
        <taxon>Bacillales</taxon>
        <taxon>Geomicrobium</taxon>
    </lineage>
</organism>
<accession>A0ABS2PGT2</accession>
<dbReference type="EMBL" id="JAFBEC010000015">
    <property type="protein sequence ID" value="MBM7634643.1"/>
    <property type="molecule type" value="Genomic_DNA"/>
</dbReference>
<evidence type="ECO:0000313" key="3">
    <source>
        <dbReference type="Proteomes" id="UP000741863"/>
    </source>
</evidence>
<proteinExistence type="predicted"/>
<dbReference type="Proteomes" id="UP000741863">
    <property type="component" value="Unassembled WGS sequence"/>
</dbReference>
<protein>
    <submittedName>
        <fullName evidence="2">Uncharacterized protein</fullName>
    </submittedName>
</protein>
<evidence type="ECO:0000256" key="1">
    <source>
        <dbReference type="SAM" id="MobiDB-lite"/>
    </source>
</evidence>
<sequence>MTYHVGELRIVINKRHSLADVGLPKDADHEGGKQDESQTVRQTDL</sequence>
<comment type="caution">
    <text evidence="2">The sequence shown here is derived from an EMBL/GenBank/DDBJ whole genome shotgun (WGS) entry which is preliminary data.</text>
</comment>
<keyword evidence="3" id="KW-1185">Reference proteome</keyword>
<gene>
    <name evidence="2" type="ORF">JOD17_003766</name>
</gene>
<evidence type="ECO:0000313" key="2">
    <source>
        <dbReference type="EMBL" id="MBM7634643.1"/>
    </source>
</evidence>